<accession>A0A915J5D6</accession>
<evidence type="ECO:0000313" key="1">
    <source>
        <dbReference type="Proteomes" id="UP000887565"/>
    </source>
</evidence>
<dbReference type="WBParaSite" id="nRc.2.0.1.t21682-RA">
    <property type="protein sequence ID" value="nRc.2.0.1.t21682-RA"/>
    <property type="gene ID" value="nRc.2.0.1.g21682"/>
</dbReference>
<keyword evidence="1" id="KW-1185">Reference proteome</keyword>
<evidence type="ECO:0000313" key="2">
    <source>
        <dbReference type="WBParaSite" id="nRc.2.0.1.t21682-RA"/>
    </source>
</evidence>
<organism evidence="1 2">
    <name type="scientific">Romanomermis culicivorax</name>
    <name type="common">Nematode worm</name>
    <dbReference type="NCBI Taxonomy" id="13658"/>
    <lineage>
        <taxon>Eukaryota</taxon>
        <taxon>Metazoa</taxon>
        <taxon>Ecdysozoa</taxon>
        <taxon>Nematoda</taxon>
        <taxon>Enoplea</taxon>
        <taxon>Dorylaimia</taxon>
        <taxon>Mermithida</taxon>
        <taxon>Mermithoidea</taxon>
        <taxon>Mermithidae</taxon>
        <taxon>Romanomermis</taxon>
    </lineage>
</organism>
<protein>
    <submittedName>
        <fullName evidence="2">Uncharacterized protein</fullName>
    </submittedName>
</protein>
<name>A0A915J5D6_ROMCU</name>
<reference evidence="2" key="1">
    <citation type="submission" date="2022-11" db="UniProtKB">
        <authorList>
            <consortium name="WormBaseParasite"/>
        </authorList>
    </citation>
    <scope>IDENTIFICATION</scope>
</reference>
<proteinExistence type="predicted"/>
<sequence>MLQQLLEVKEPLGVYMMEESLDWMVPQCSIIEKLITLLQPSKDTTEKVFLLLAFVNLDQMSTTEKSCAGVPWLFFQEKNGRIQSPMTVDYCHISS</sequence>
<dbReference type="AlphaFoldDB" id="A0A915J5D6"/>
<dbReference type="Proteomes" id="UP000887565">
    <property type="component" value="Unplaced"/>
</dbReference>